<feature type="compositionally biased region" description="Basic residues" evidence="11">
    <location>
        <begin position="852"/>
        <end position="865"/>
    </location>
</feature>
<dbReference type="InterPro" id="IPR027417">
    <property type="entry name" value="P-loop_NTPase"/>
</dbReference>
<organism evidence="13">
    <name type="scientific">Dugesia japonica</name>
    <name type="common">Planarian</name>
    <dbReference type="NCBI Taxonomy" id="6161"/>
    <lineage>
        <taxon>Eukaryota</taxon>
        <taxon>Metazoa</taxon>
        <taxon>Spiralia</taxon>
        <taxon>Lophotrochozoa</taxon>
        <taxon>Platyhelminthes</taxon>
        <taxon>Rhabditophora</taxon>
        <taxon>Seriata</taxon>
        <taxon>Tricladida</taxon>
        <taxon>Continenticola</taxon>
        <taxon>Geoplanoidea</taxon>
        <taxon>Dugesiidae</taxon>
        <taxon>Dugesia</taxon>
    </lineage>
</organism>
<evidence type="ECO:0000256" key="1">
    <source>
        <dbReference type="ARBA" id="ARBA00004245"/>
    </source>
</evidence>
<dbReference type="GO" id="GO:0007018">
    <property type="term" value="P:microtubule-based movement"/>
    <property type="evidence" value="ECO:0007669"/>
    <property type="project" value="InterPro"/>
</dbReference>
<keyword evidence="7" id="KW-0206">Cytoskeleton</keyword>
<dbReference type="GO" id="GO:0005874">
    <property type="term" value="C:microtubule"/>
    <property type="evidence" value="ECO:0007669"/>
    <property type="project" value="UniProtKB-KW"/>
</dbReference>
<dbReference type="PROSITE" id="PS00411">
    <property type="entry name" value="KINESIN_MOTOR_1"/>
    <property type="match status" value="1"/>
</dbReference>
<keyword evidence="6 8" id="KW-0505">Motor protein</keyword>
<proteinExistence type="evidence at transcript level"/>
<dbReference type="AlphaFoldDB" id="D5JG74"/>
<dbReference type="PANTHER" id="PTHR47968:SF13">
    <property type="entry name" value="KINESIN-LIKE PROTEIN KIF19 ISOFORM X1"/>
    <property type="match status" value="1"/>
</dbReference>
<keyword evidence="7" id="KW-0963">Cytoplasm</keyword>
<dbReference type="GO" id="GO:0008017">
    <property type="term" value="F:microtubule binding"/>
    <property type="evidence" value="ECO:0007669"/>
    <property type="project" value="InterPro"/>
</dbReference>
<protein>
    <recommendedName>
        <fullName evidence="9">Kinesin-like protein</fullName>
    </recommendedName>
</protein>
<feature type="compositionally biased region" description="Polar residues" evidence="11">
    <location>
        <begin position="791"/>
        <end position="804"/>
    </location>
</feature>
<name>D5JG74_DUGJA</name>
<evidence type="ECO:0000256" key="7">
    <source>
        <dbReference type="ARBA" id="ARBA00023212"/>
    </source>
</evidence>
<gene>
    <name evidence="13" type="primary">KIF-19</name>
</gene>
<dbReference type="InterPro" id="IPR027640">
    <property type="entry name" value="Kinesin-like_fam"/>
</dbReference>
<reference evidence="13" key="1">
    <citation type="journal article" date="2010" name="Dev. Biol.">
        <title>Different requirements for conserved post-transcriptional regulators in planarian regeneration and stem cell maintenance.</title>
        <authorList>
            <person name="Rouhana L."/>
            <person name="Shibata N."/>
            <person name="Nishimura O."/>
            <person name="Agata K."/>
        </authorList>
    </citation>
    <scope>NUCLEOTIDE SEQUENCE</scope>
</reference>
<feature type="compositionally biased region" description="Basic and acidic residues" evidence="11">
    <location>
        <begin position="460"/>
        <end position="482"/>
    </location>
</feature>
<evidence type="ECO:0000256" key="8">
    <source>
        <dbReference type="PROSITE-ProRule" id="PRU00283"/>
    </source>
</evidence>
<keyword evidence="3 8" id="KW-0547">Nucleotide-binding</keyword>
<keyword evidence="4 8" id="KW-0067">ATP-binding</keyword>
<keyword evidence="2 9" id="KW-0493">Microtubule</keyword>
<accession>D5JG74</accession>
<evidence type="ECO:0000256" key="9">
    <source>
        <dbReference type="RuleBase" id="RU000394"/>
    </source>
</evidence>
<evidence type="ECO:0000256" key="4">
    <source>
        <dbReference type="ARBA" id="ARBA00022840"/>
    </source>
</evidence>
<feature type="region of interest" description="Disordered" evidence="11">
    <location>
        <begin position="760"/>
        <end position="804"/>
    </location>
</feature>
<comment type="subcellular location">
    <subcellularLocation>
        <location evidence="1">Cytoplasm</location>
        <location evidence="1">Cytoskeleton</location>
    </subcellularLocation>
</comment>
<evidence type="ECO:0000256" key="2">
    <source>
        <dbReference type="ARBA" id="ARBA00022701"/>
    </source>
</evidence>
<evidence type="ECO:0000313" key="13">
    <source>
        <dbReference type="EMBL" id="ADF47444.1"/>
    </source>
</evidence>
<dbReference type="PRINTS" id="PR00380">
    <property type="entry name" value="KINESINHEAVY"/>
</dbReference>
<dbReference type="InterPro" id="IPR019821">
    <property type="entry name" value="Kinesin_motor_CS"/>
</dbReference>
<evidence type="ECO:0000256" key="10">
    <source>
        <dbReference type="SAM" id="Coils"/>
    </source>
</evidence>
<feature type="region of interest" description="Disordered" evidence="11">
    <location>
        <begin position="842"/>
        <end position="874"/>
    </location>
</feature>
<dbReference type="InterPro" id="IPR036961">
    <property type="entry name" value="Kinesin_motor_dom_sf"/>
</dbReference>
<dbReference type="InterPro" id="IPR001752">
    <property type="entry name" value="Kinesin_motor_dom"/>
</dbReference>
<evidence type="ECO:0000256" key="5">
    <source>
        <dbReference type="ARBA" id="ARBA00023054"/>
    </source>
</evidence>
<evidence type="ECO:0000256" key="6">
    <source>
        <dbReference type="ARBA" id="ARBA00023175"/>
    </source>
</evidence>
<dbReference type="Pfam" id="PF00225">
    <property type="entry name" value="Kinesin"/>
    <property type="match status" value="1"/>
</dbReference>
<comment type="similarity">
    <text evidence="8 9">Belongs to the TRAFAC class myosin-kinesin ATPase superfamily. Kinesin family.</text>
</comment>
<dbReference type="PANTHER" id="PTHR47968">
    <property type="entry name" value="CENTROMERE PROTEIN E"/>
    <property type="match status" value="1"/>
</dbReference>
<evidence type="ECO:0000259" key="12">
    <source>
        <dbReference type="PROSITE" id="PS50067"/>
    </source>
</evidence>
<dbReference type="Gene3D" id="3.40.850.10">
    <property type="entry name" value="Kinesin motor domain"/>
    <property type="match status" value="1"/>
</dbReference>
<feature type="compositionally biased region" description="Basic and acidic residues" evidence="11">
    <location>
        <begin position="773"/>
        <end position="785"/>
    </location>
</feature>
<dbReference type="FunFam" id="3.40.850.10:FF:000056">
    <property type="entry name" value="Kinesin-like protein"/>
    <property type="match status" value="1"/>
</dbReference>
<feature type="domain" description="Kinesin motor" evidence="12">
    <location>
        <begin position="15"/>
        <end position="349"/>
    </location>
</feature>
<evidence type="ECO:0000256" key="11">
    <source>
        <dbReference type="SAM" id="MobiDB-lite"/>
    </source>
</evidence>
<keyword evidence="5 10" id="KW-0175">Coiled coil</keyword>
<dbReference type="SMART" id="SM00129">
    <property type="entry name" value="KISc"/>
    <property type="match status" value="1"/>
</dbReference>
<sequence>MMFSRKNTAGSSDQNLMVCLRIRPMNEDEINLDVPIIAHSMDGNVVILLDPLEDPDDILRANRSRERRFVFDNVFNSSCSQEEVFKLSTLPLISQVLDGYTATVFAYGATGTGKTYTMLGVNEQPGIMFKALESLFKHMRMMEDEFIYQMSLSYLEVYNEMIRDLLGSNSVYLDLREDQNGVQVAGLTEIDVNTTNEVMDLLNRGNAMRTVEATGANKHSSRSHAVLQVNVVSRPRIRNTQEQILKGKLFLIDLAGSERASNTLNRGKRLTEGAHINRSLLALGNCINALSDPNGKRYVNYRDSKLTRLLKDALGGNCRTVMIAHIGPSALHFEDSRNTLVYADRAKHIRTKIHKNIYDVNFHLVQYNNVISDLKLEINRLRNKLDSMQTSGDPEDNTVVVSMNEQIEEMKIKDQLLVAFQKHVDCKKILSENITNDIDLNLEETRCQAIIKEWENKKAERIPERENKSRDKETEVEEKRSEISGLSLLDEPENIKLTKNELRLTQMERLRLKTQRQKLEQDLENHSNKIKNLESSILEKVKNNHARQMLQLLCRMHKLEIQQTDLRTENIVLRQHASKHDLVQSVLMKHNELCKRIITTQSSLIKDYGIDLPKELEMLYELYSEDDITMTNNIKIGLLDIDKDLYNYDRNLPVEIDSSSDIRDMTSNVSVNEVREEDESLASLPLINNPHATPESWDNESLRQGHKKSSFNSYFQTNFDTKYNTGPKPAFENISNSNRNFMISKPPINQLPYRTTHRSILPDLRGRQLVGPIEKKSNSRSRSFEPEPDTSRNNGNSTTLNNRYANSNVRKLVVGPRLDPFGNTIYDLDLRGKKYVSKYDAYKSTPISHRPDKTKKRSTSQKKIPKSTQITKQTDERYANNHLVLRANEIKKLNERKALDNFDEMDSLNNFRL</sequence>
<feature type="coiled-coil region" evidence="10">
    <location>
        <begin position="502"/>
        <end position="543"/>
    </location>
</feature>
<evidence type="ECO:0000256" key="3">
    <source>
        <dbReference type="ARBA" id="ARBA00022741"/>
    </source>
</evidence>
<dbReference type="GO" id="GO:0005524">
    <property type="term" value="F:ATP binding"/>
    <property type="evidence" value="ECO:0007669"/>
    <property type="project" value="UniProtKB-UniRule"/>
</dbReference>
<dbReference type="GO" id="GO:0003777">
    <property type="term" value="F:microtubule motor activity"/>
    <property type="evidence" value="ECO:0007669"/>
    <property type="project" value="InterPro"/>
</dbReference>
<feature type="coiled-coil region" evidence="10">
    <location>
        <begin position="364"/>
        <end position="391"/>
    </location>
</feature>
<dbReference type="SUPFAM" id="SSF52540">
    <property type="entry name" value="P-loop containing nucleoside triphosphate hydrolases"/>
    <property type="match status" value="1"/>
</dbReference>
<feature type="binding site" evidence="8">
    <location>
        <begin position="108"/>
        <end position="115"/>
    </location>
    <ligand>
        <name>ATP</name>
        <dbReference type="ChEBI" id="CHEBI:30616"/>
    </ligand>
</feature>
<feature type="region of interest" description="Disordered" evidence="11">
    <location>
        <begin position="460"/>
        <end position="483"/>
    </location>
</feature>
<dbReference type="EMBL" id="GU305897">
    <property type="protein sequence ID" value="ADF47444.1"/>
    <property type="molecule type" value="mRNA"/>
</dbReference>
<dbReference type="PROSITE" id="PS50067">
    <property type="entry name" value="KINESIN_MOTOR_2"/>
    <property type="match status" value="1"/>
</dbReference>